<keyword evidence="1" id="KW-0732">Signal</keyword>
<dbReference type="Pfam" id="PF09912">
    <property type="entry name" value="DUF2141"/>
    <property type="match status" value="1"/>
</dbReference>
<organism evidence="2 3">
    <name type="scientific">Romeriopsis navalis LEGE 11480</name>
    <dbReference type="NCBI Taxonomy" id="2777977"/>
    <lineage>
        <taxon>Bacteria</taxon>
        <taxon>Bacillati</taxon>
        <taxon>Cyanobacteriota</taxon>
        <taxon>Cyanophyceae</taxon>
        <taxon>Leptolyngbyales</taxon>
        <taxon>Leptolyngbyaceae</taxon>
        <taxon>Romeriopsis</taxon>
        <taxon>Romeriopsis navalis</taxon>
    </lineage>
</organism>
<accession>A0A928VQR7</accession>
<dbReference type="RefSeq" id="WP_264326848.1">
    <property type="nucleotide sequence ID" value="NZ_JADEXQ010000085.1"/>
</dbReference>
<dbReference type="AlphaFoldDB" id="A0A928VQR7"/>
<reference evidence="2" key="1">
    <citation type="submission" date="2020-10" db="EMBL/GenBank/DDBJ databases">
        <authorList>
            <person name="Castelo-Branco R."/>
            <person name="Eusebio N."/>
            <person name="Adriana R."/>
            <person name="Vieira A."/>
            <person name="Brugerolle De Fraissinette N."/>
            <person name="Rezende De Castro R."/>
            <person name="Schneider M.P."/>
            <person name="Vasconcelos V."/>
            <person name="Leao P.N."/>
        </authorList>
    </citation>
    <scope>NUCLEOTIDE SEQUENCE</scope>
    <source>
        <strain evidence="2">LEGE 11480</strain>
    </source>
</reference>
<dbReference type="InterPro" id="IPR018673">
    <property type="entry name" value="DUF2141"/>
</dbReference>
<comment type="caution">
    <text evidence="2">The sequence shown here is derived from an EMBL/GenBank/DDBJ whole genome shotgun (WGS) entry which is preliminary data.</text>
</comment>
<dbReference type="EMBL" id="JADEXQ010000085">
    <property type="protein sequence ID" value="MBE9032022.1"/>
    <property type="molecule type" value="Genomic_DNA"/>
</dbReference>
<protein>
    <submittedName>
        <fullName evidence="2">DUF2141 domain-containing protein</fullName>
    </submittedName>
</protein>
<dbReference type="Proteomes" id="UP000625316">
    <property type="component" value="Unassembled WGS sequence"/>
</dbReference>
<name>A0A928VQR7_9CYAN</name>
<feature type="chain" id="PRO_5037174595" evidence="1">
    <location>
        <begin position="29"/>
        <end position="153"/>
    </location>
</feature>
<gene>
    <name evidence="2" type="ORF">IQ266_19990</name>
</gene>
<sequence>MLGINRLTHGLVLGVVSLPLWALQPAQAASTLSVEIDGLRSRKGQVCLSIFNSSRGFPANGDNALRSQCVRVKDKKSLKVSFRGLKAGSYAVAVLHDENADGQANRNIIGIPTEGFGFSRNPGLRAGPPKFGEAAFLAAGSRTAIQVRMRYLF</sequence>
<evidence type="ECO:0000313" key="2">
    <source>
        <dbReference type="EMBL" id="MBE9032022.1"/>
    </source>
</evidence>
<feature type="signal peptide" evidence="1">
    <location>
        <begin position="1"/>
        <end position="28"/>
    </location>
</feature>
<evidence type="ECO:0000313" key="3">
    <source>
        <dbReference type="Proteomes" id="UP000625316"/>
    </source>
</evidence>
<proteinExistence type="predicted"/>
<keyword evidence="3" id="KW-1185">Reference proteome</keyword>
<evidence type="ECO:0000256" key="1">
    <source>
        <dbReference type="SAM" id="SignalP"/>
    </source>
</evidence>